<dbReference type="InterPro" id="IPR050640">
    <property type="entry name" value="Bact_2-comp_sensor_kinase"/>
</dbReference>
<keyword evidence="1" id="KW-1133">Transmembrane helix</keyword>
<evidence type="ECO:0000259" key="2">
    <source>
        <dbReference type="Pfam" id="PF06580"/>
    </source>
</evidence>
<dbReference type="EMBL" id="WHSB02000019">
    <property type="protein sequence ID" value="MCQ4634317.1"/>
    <property type="molecule type" value="Genomic_DNA"/>
</dbReference>
<evidence type="ECO:0000313" key="3">
    <source>
        <dbReference type="EMBL" id="MCQ4634317.1"/>
    </source>
</evidence>
<proteinExistence type="predicted"/>
<keyword evidence="3" id="KW-0808">Transferase</keyword>
<feature type="transmembrane region" description="Helical" evidence="1">
    <location>
        <begin position="32"/>
        <end position="54"/>
    </location>
</feature>
<feature type="transmembrane region" description="Helical" evidence="1">
    <location>
        <begin position="66"/>
        <end position="91"/>
    </location>
</feature>
<evidence type="ECO:0000313" key="4">
    <source>
        <dbReference type="Proteomes" id="UP000996601"/>
    </source>
</evidence>
<dbReference type="GO" id="GO:0016301">
    <property type="term" value="F:kinase activity"/>
    <property type="evidence" value="ECO:0007669"/>
    <property type="project" value="UniProtKB-KW"/>
</dbReference>
<dbReference type="Gene3D" id="3.30.565.10">
    <property type="entry name" value="Histidine kinase-like ATPase, C-terminal domain"/>
    <property type="match status" value="1"/>
</dbReference>
<keyword evidence="1" id="KW-0812">Transmembrane</keyword>
<protein>
    <submittedName>
        <fullName evidence="3">Histidine kinase</fullName>
    </submittedName>
</protein>
<dbReference type="Proteomes" id="UP000996601">
    <property type="component" value="Unassembled WGS sequence"/>
</dbReference>
<name>A0ABT1RGN8_9HYPH</name>
<keyword evidence="3" id="KW-0418">Kinase</keyword>
<dbReference type="PANTHER" id="PTHR34220:SF7">
    <property type="entry name" value="SENSOR HISTIDINE KINASE YPDA"/>
    <property type="match status" value="1"/>
</dbReference>
<dbReference type="RefSeq" id="WP_256120920.1">
    <property type="nucleotide sequence ID" value="NZ_WHSB02000019.1"/>
</dbReference>
<reference evidence="3" key="1">
    <citation type="submission" date="2021-07" db="EMBL/GenBank/DDBJ databases">
        <title>Shinella sp. nov., a novel member of the genus Shinella from water.</title>
        <authorList>
            <person name="Deng Y."/>
        </authorList>
    </citation>
    <scope>NUCLEOTIDE SEQUENCE</scope>
    <source>
        <strain evidence="3">CPCC 100929</strain>
    </source>
</reference>
<accession>A0ABT1RGN8</accession>
<dbReference type="InterPro" id="IPR010559">
    <property type="entry name" value="Sig_transdc_His_kin_internal"/>
</dbReference>
<keyword evidence="4" id="KW-1185">Reference proteome</keyword>
<organism evidence="3 4">
    <name type="scientific">Shinella lacus</name>
    <dbReference type="NCBI Taxonomy" id="2654216"/>
    <lineage>
        <taxon>Bacteria</taxon>
        <taxon>Pseudomonadati</taxon>
        <taxon>Pseudomonadota</taxon>
        <taxon>Alphaproteobacteria</taxon>
        <taxon>Hyphomicrobiales</taxon>
        <taxon>Rhizobiaceae</taxon>
        <taxon>Shinella</taxon>
    </lineage>
</organism>
<dbReference type="SUPFAM" id="SSF55874">
    <property type="entry name" value="ATPase domain of HSP90 chaperone/DNA topoisomerase II/histidine kinase"/>
    <property type="match status" value="1"/>
</dbReference>
<feature type="transmembrane region" description="Helical" evidence="1">
    <location>
        <begin position="122"/>
        <end position="141"/>
    </location>
</feature>
<dbReference type="Pfam" id="PF06580">
    <property type="entry name" value="His_kinase"/>
    <property type="match status" value="1"/>
</dbReference>
<dbReference type="PANTHER" id="PTHR34220">
    <property type="entry name" value="SENSOR HISTIDINE KINASE YPDA"/>
    <property type="match status" value="1"/>
</dbReference>
<evidence type="ECO:0000256" key="1">
    <source>
        <dbReference type="SAM" id="Phobius"/>
    </source>
</evidence>
<gene>
    <name evidence="3" type="ORF">GB927_030065</name>
</gene>
<dbReference type="InterPro" id="IPR036890">
    <property type="entry name" value="HATPase_C_sf"/>
</dbReference>
<keyword evidence="1" id="KW-0472">Membrane</keyword>
<sequence length="359" mass="39268">MAGMMRAREALILAVTLWTALSINDFLLLPGGFLILAPGWISSIVLALLLAQVLQRLENLPRQQAIGFGVLAVMATAASQAVFDVTAIMTIGPHVLPGGTGVPGFAIADTFDKAILQFRMSLMWNTVAFGFYAAAISLLNAQRQKLDAEMRALRYELNPHFLFNTLNSIAGLIEEGSGGRADRMVLSLSRFLQTTLTLDPLHDVPLVDEIALQRDYLEIERERFADRMTFDIRLPAGLETALVPSLILQPLIENAVKHGVAASRTPVTIVLEARREADRLLLSVENGLPEDGSAYGKPAGMGVGIRNIADRLQARFGNRWRFSTGPVEGGLYRASIELPLRMVLGCSHGEIRPELHDTY</sequence>
<comment type="caution">
    <text evidence="3">The sequence shown here is derived from an EMBL/GenBank/DDBJ whole genome shotgun (WGS) entry which is preliminary data.</text>
</comment>
<feature type="domain" description="Signal transduction histidine kinase internal region" evidence="2">
    <location>
        <begin position="148"/>
        <end position="227"/>
    </location>
</feature>